<evidence type="ECO:0000256" key="1">
    <source>
        <dbReference type="ARBA" id="ARBA00005352"/>
    </source>
</evidence>
<accession>A0ABR3VCA1</accession>
<organism evidence="4 5">
    <name type="scientific">Humicola insolens</name>
    <name type="common">Soft-rot fungus</name>
    <dbReference type="NCBI Taxonomy" id="85995"/>
    <lineage>
        <taxon>Eukaryota</taxon>
        <taxon>Fungi</taxon>
        <taxon>Dikarya</taxon>
        <taxon>Ascomycota</taxon>
        <taxon>Pezizomycotina</taxon>
        <taxon>Sordariomycetes</taxon>
        <taxon>Sordariomycetidae</taxon>
        <taxon>Sordariales</taxon>
        <taxon>Chaetomiaceae</taxon>
        <taxon>Mycothermus</taxon>
    </lineage>
</organism>
<feature type="compositionally biased region" description="Low complexity" evidence="2">
    <location>
        <begin position="207"/>
        <end position="220"/>
    </location>
</feature>
<feature type="domain" description="CCZ1/INTU/HSP4 first Longin" evidence="3">
    <location>
        <begin position="16"/>
        <end position="125"/>
    </location>
</feature>
<reference evidence="4 5" key="1">
    <citation type="journal article" date="2024" name="Commun. Biol.">
        <title>Comparative genomic analysis of thermophilic fungi reveals convergent evolutionary adaptations and gene losses.</title>
        <authorList>
            <person name="Steindorff A.S."/>
            <person name="Aguilar-Pontes M.V."/>
            <person name="Robinson A.J."/>
            <person name="Andreopoulos B."/>
            <person name="LaButti K."/>
            <person name="Kuo A."/>
            <person name="Mondo S."/>
            <person name="Riley R."/>
            <person name="Otillar R."/>
            <person name="Haridas S."/>
            <person name="Lipzen A."/>
            <person name="Grimwood J."/>
            <person name="Schmutz J."/>
            <person name="Clum A."/>
            <person name="Reid I.D."/>
            <person name="Moisan M.C."/>
            <person name="Butler G."/>
            <person name="Nguyen T.T.M."/>
            <person name="Dewar K."/>
            <person name="Conant G."/>
            <person name="Drula E."/>
            <person name="Henrissat B."/>
            <person name="Hansel C."/>
            <person name="Singer S."/>
            <person name="Hutchinson M.I."/>
            <person name="de Vries R.P."/>
            <person name="Natvig D.O."/>
            <person name="Powell A.J."/>
            <person name="Tsang A."/>
            <person name="Grigoriev I.V."/>
        </authorList>
    </citation>
    <scope>NUCLEOTIDE SEQUENCE [LARGE SCALE GENOMIC DNA]</scope>
    <source>
        <strain evidence="4 5">CBS 620.91</strain>
    </source>
</reference>
<feature type="region of interest" description="Disordered" evidence="2">
    <location>
        <begin position="207"/>
        <end position="227"/>
    </location>
</feature>
<evidence type="ECO:0000313" key="5">
    <source>
        <dbReference type="Proteomes" id="UP001583172"/>
    </source>
</evidence>
<protein>
    <recommendedName>
        <fullName evidence="3">CCZ1/INTU/HSP4 first Longin domain-containing protein</fullName>
    </recommendedName>
</protein>
<feature type="region of interest" description="Disordered" evidence="2">
    <location>
        <begin position="736"/>
        <end position="827"/>
    </location>
</feature>
<sequence length="827" mass="86691">MATPPPSSIIPAQLGFLAIYNPSLGTTDDTLEDQIVYYASAATLSSPKRRRHRSTKDGGRGVADPDISREELNERLRQIGLAQGMVEFAKTFSGGKPVDSIDTERSRVVLHELEPGWWILASIDLTRLPLPPAKAPAGSSPSSQGSKSSSSPPTQHLQHLPAEPQYEYSTRDVKPPLLLLQDLLRAHALFLLHHAPSLSALFASPTPNATSSGATTTTEPTPRPSPREMLARYWDAFLSTWHVLLHGNPAVSALGGIKMAASGELGMGVGEEERGSGEREVLEGLVWDGGNGLVDLVVGKYGSASPALGGDGRERDGDGGWLGLGNEVGAEDGVVFSGVGTLSRRSLRNVVGWMEEVYAWGEGAYGVVDAMGRGKRKRRGKGTKGGDVLSAKGGGFGAGAKSQATPDEADVRKNRGGKNKDQGDQPGAASSEEALSKSAGSAGMDTMLSYLTLGYGTYWSLGGSASDASKDEQTPKSTDTAQEDPSVPKPVKNTNTGRFLLGLANDTTSETQPDTPTQTNPSNPRTVIVELQPPDSSHDNIDAASHPTAKPTPTPLHPVIYVHKPFIYVLLFHSTPSLPPWPELSQSLHIQLSTLHKPLLSSTAYRPEKPSTGGGGSSSSQSDTKSASDIYDLVFDTRSLTIHSTIPNIPEPALLPPDPISIGVGVGGVGGSKHLQQQQQQGTAAAAAPWTRAEALSTHAQILSTLASARADRTAVERTCKTSRGWWVVWSRVSSSSSSSSSETDSVVDGGAGGGSSTDEQNPDGDTNAVDNGDGGGGGNGSVRDQETAAAGGKEIFLVRRASDQESGGVVGSMRGVSASYWEEKSP</sequence>
<feature type="region of interest" description="Disordered" evidence="2">
    <location>
        <begin position="373"/>
        <end position="437"/>
    </location>
</feature>
<dbReference type="Proteomes" id="UP001583172">
    <property type="component" value="Unassembled WGS sequence"/>
</dbReference>
<feature type="compositionally biased region" description="Basic residues" evidence="2">
    <location>
        <begin position="373"/>
        <end position="382"/>
    </location>
</feature>
<dbReference type="InterPro" id="IPR013176">
    <property type="entry name" value="Ccz1"/>
</dbReference>
<feature type="compositionally biased region" description="Low complexity" evidence="2">
    <location>
        <begin position="135"/>
        <end position="153"/>
    </location>
</feature>
<dbReference type="Pfam" id="PF19031">
    <property type="entry name" value="Intu_longin_1"/>
    <property type="match status" value="1"/>
</dbReference>
<feature type="region of interest" description="Disordered" evidence="2">
    <location>
        <begin position="464"/>
        <end position="554"/>
    </location>
</feature>
<evidence type="ECO:0000256" key="2">
    <source>
        <dbReference type="SAM" id="MobiDB-lite"/>
    </source>
</evidence>
<dbReference type="InterPro" id="IPR043987">
    <property type="entry name" value="CCZ1/INTU/HSP4_longin_1"/>
</dbReference>
<feature type="compositionally biased region" description="Low complexity" evidence="2">
    <location>
        <begin position="736"/>
        <end position="749"/>
    </location>
</feature>
<feature type="region of interest" description="Disordered" evidence="2">
    <location>
        <begin position="132"/>
        <end position="159"/>
    </location>
</feature>
<proteinExistence type="inferred from homology"/>
<gene>
    <name evidence="4" type="ORF">VTJ49DRAFT_1625</name>
</gene>
<comment type="similarity">
    <text evidence="1">Belongs to the CCZ1 family.</text>
</comment>
<dbReference type="PANTHER" id="PTHR13056:SF0">
    <property type="entry name" value="VACUOLAR FUSION PROTEIN CCZ1 HOMOLOG-RELATED"/>
    <property type="match status" value="1"/>
</dbReference>
<keyword evidence="5" id="KW-1185">Reference proteome</keyword>
<name>A0ABR3VCA1_HUMIN</name>
<feature type="compositionally biased region" description="Basic and acidic residues" evidence="2">
    <location>
        <begin position="409"/>
        <end position="423"/>
    </location>
</feature>
<evidence type="ECO:0000259" key="3">
    <source>
        <dbReference type="Pfam" id="PF19031"/>
    </source>
</evidence>
<feature type="region of interest" description="Disordered" evidence="2">
    <location>
        <begin position="603"/>
        <end position="625"/>
    </location>
</feature>
<dbReference type="PANTHER" id="PTHR13056">
    <property type="entry name" value="VACUOLAR FUSION PROTEIN CCZ1 HOMOLOG-RELATED"/>
    <property type="match status" value="1"/>
</dbReference>
<feature type="compositionally biased region" description="Polar residues" evidence="2">
    <location>
        <begin position="505"/>
        <end position="525"/>
    </location>
</feature>
<feature type="region of interest" description="Disordered" evidence="2">
    <location>
        <begin position="47"/>
        <end position="66"/>
    </location>
</feature>
<comment type="caution">
    <text evidence="4">The sequence shown here is derived from an EMBL/GenBank/DDBJ whole genome shotgun (WGS) entry which is preliminary data.</text>
</comment>
<feature type="compositionally biased region" description="Low complexity" evidence="2">
    <location>
        <begin position="427"/>
        <end position="437"/>
    </location>
</feature>
<dbReference type="EMBL" id="JAZGSY010000163">
    <property type="protein sequence ID" value="KAL1839329.1"/>
    <property type="molecule type" value="Genomic_DNA"/>
</dbReference>
<evidence type="ECO:0000313" key="4">
    <source>
        <dbReference type="EMBL" id="KAL1839329.1"/>
    </source>
</evidence>